<dbReference type="InterPro" id="IPR001810">
    <property type="entry name" value="F-box_dom"/>
</dbReference>
<evidence type="ECO:0000259" key="1">
    <source>
        <dbReference type="Pfam" id="PF03478"/>
    </source>
</evidence>
<gene>
    <name evidence="3" type="ORF">HU200_024876</name>
</gene>
<keyword evidence="4" id="KW-1185">Reference proteome</keyword>
<reference evidence="3" key="1">
    <citation type="submission" date="2020-07" db="EMBL/GenBank/DDBJ databases">
        <title>Genome sequence and genetic diversity analysis of an under-domesticated orphan crop, white fonio (Digitaria exilis).</title>
        <authorList>
            <person name="Bennetzen J.L."/>
            <person name="Chen S."/>
            <person name="Ma X."/>
            <person name="Wang X."/>
            <person name="Yssel A.E.J."/>
            <person name="Chaluvadi S.R."/>
            <person name="Johnson M."/>
            <person name="Gangashetty P."/>
            <person name="Hamidou F."/>
            <person name="Sanogo M.D."/>
            <person name="Zwaenepoel A."/>
            <person name="Wallace J."/>
            <person name="Van De Peer Y."/>
            <person name="Van Deynze A."/>
        </authorList>
    </citation>
    <scope>NUCLEOTIDE SEQUENCE</scope>
    <source>
        <tissue evidence="3">Leaves</tissue>
    </source>
</reference>
<evidence type="ECO:0008006" key="5">
    <source>
        <dbReference type="Google" id="ProtNLM"/>
    </source>
</evidence>
<organism evidence="3 4">
    <name type="scientific">Digitaria exilis</name>
    <dbReference type="NCBI Taxonomy" id="1010633"/>
    <lineage>
        <taxon>Eukaryota</taxon>
        <taxon>Viridiplantae</taxon>
        <taxon>Streptophyta</taxon>
        <taxon>Embryophyta</taxon>
        <taxon>Tracheophyta</taxon>
        <taxon>Spermatophyta</taxon>
        <taxon>Magnoliopsida</taxon>
        <taxon>Liliopsida</taxon>
        <taxon>Poales</taxon>
        <taxon>Poaceae</taxon>
        <taxon>PACMAD clade</taxon>
        <taxon>Panicoideae</taxon>
        <taxon>Panicodae</taxon>
        <taxon>Paniceae</taxon>
        <taxon>Anthephorinae</taxon>
        <taxon>Digitaria</taxon>
    </lineage>
</organism>
<dbReference type="InterPro" id="IPR005174">
    <property type="entry name" value="KIB1-4_b-propeller"/>
</dbReference>
<sequence>MADPCPSSCWADLPSDLLGRILQLLELPEALSVASVCMSWSSAASAAGVPRSHTPWLMSWSDFLVNDSKGRACRTDFRSLLDTFKVYDVTLSRGCSLAWCGASHGWLVAADELSNLLLCNPFTFATIPLPPITDLGCVEAVRDSEGSIVGYPLGKKQNRVGVKWIGRWFYQKVVLSCDPSQNGNYTAMLIHYDANQISFAVAGVGCWRLASTIPQENKDRYADCVFHSGRFYALTLCGTLEMWNLDGSCEQKKNVFFPSGDGSRKKNRFLVSTPWGDLLQISFLWSSHSTKRIRAQIHLFDIVKNRLLKLRSAEVFQEHAVFVGQNHSACLSLKNFPELKPNCVYLTRTWLAHREIQGFSSQGVGGVGIYNLQSRVLEEGFPNYEHELQDHLPCEVWVTPNL</sequence>
<dbReference type="PANTHER" id="PTHR44586">
    <property type="entry name" value="F-BOX DOMAIN CONTAINING PROTEIN, EXPRESSED"/>
    <property type="match status" value="1"/>
</dbReference>
<dbReference type="InterPro" id="IPR036047">
    <property type="entry name" value="F-box-like_dom_sf"/>
</dbReference>
<dbReference type="AlphaFoldDB" id="A0A835C0L4"/>
<comment type="caution">
    <text evidence="3">The sequence shown here is derived from an EMBL/GenBank/DDBJ whole genome shotgun (WGS) entry which is preliminary data.</text>
</comment>
<feature type="domain" description="KIB1-4 beta-propeller" evidence="1">
    <location>
        <begin position="84"/>
        <end position="371"/>
    </location>
</feature>
<name>A0A835C0L4_9POAL</name>
<evidence type="ECO:0000313" key="3">
    <source>
        <dbReference type="EMBL" id="KAF8720097.1"/>
    </source>
</evidence>
<dbReference type="Gene3D" id="1.20.1280.50">
    <property type="match status" value="1"/>
</dbReference>
<protein>
    <recommendedName>
        <fullName evidence="5">F-box domain-containing protein</fullName>
    </recommendedName>
</protein>
<evidence type="ECO:0000313" key="4">
    <source>
        <dbReference type="Proteomes" id="UP000636709"/>
    </source>
</evidence>
<dbReference type="Pfam" id="PF03478">
    <property type="entry name" value="Beta-prop_KIB1-4"/>
    <property type="match status" value="1"/>
</dbReference>
<dbReference type="Proteomes" id="UP000636709">
    <property type="component" value="Unassembled WGS sequence"/>
</dbReference>
<feature type="domain" description="F-box" evidence="2">
    <location>
        <begin position="10"/>
        <end position="45"/>
    </location>
</feature>
<dbReference type="PANTHER" id="PTHR44586:SF25">
    <property type="entry name" value="(WILD MALAYSIAN BANANA) HYPOTHETICAL PROTEIN"/>
    <property type="match status" value="1"/>
</dbReference>
<evidence type="ECO:0000259" key="2">
    <source>
        <dbReference type="Pfam" id="PF12937"/>
    </source>
</evidence>
<accession>A0A835C0L4</accession>
<proteinExistence type="predicted"/>
<dbReference type="OrthoDB" id="580600at2759"/>
<dbReference type="SUPFAM" id="SSF81383">
    <property type="entry name" value="F-box domain"/>
    <property type="match status" value="1"/>
</dbReference>
<dbReference type="Pfam" id="PF12937">
    <property type="entry name" value="F-box-like"/>
    <property type="match status" value="1"/>
</dbReference>
<dbReference type="EMBL" id="JACEFO010001700">
    <property type="protein sequence ID" value="KAF8720097.1"/>
    <property type="molecule type" value="Genomic_DNA"/>
</dbReference>